<dbReference type="EMBL" id="JBFXLS010000058">
    <property type="protein sequence ID" value="KAL2822355.1"/>
    <property type="molecule type" value="Genomic_DNA"/>
</dbReference>
<feature type="transmembrane region" description="Helical" evidence="8">
    <location>
        <begin position="395"/>
        <end position="416"/>
    </location>
</feature>
<feature type="transmembrane region" description="Helical" evidence="8">
    <location>
        <begin position="192"/>
        <end position="212"/>
    </location>
</feature>
<feature type="transmembrane region" description="Helical" evidence="8">
    <location>
        <begin position="356"/>
        <end position="375"/>
    </location>
</feature>
<keyword evidence="5 8" id="KW-1133">Transmembrane helix</keyword>
<dbReference type="PRINTS" id="PR00171">
    <property type="entry name" value="SUGRTRNSPORT"/>
</dbReference>
<keyword evidence="3 7" id="KW-0813">Transport</keyword>
<dbReference type="InterPro" id="IPR003663">
    <property type="entry name" value="Sugar/inositol_transpt"/>
</dbReference>
<feature type="domain" description="Major facilitator superfamily (MFS) profile" evidence="9">
    <location>
        <begin position="20"/>
        <end position="483"/>
    </location>
</feature>
<dbReference type="SUPFAM" id="SSF103473">
    <property type="entry name" value="MFS general substrate transporter"/>
    <property type="match status" value="1"/>
</dbReference>
<dbReference type="PROSITE" id="PS50850">
    <property type="entry name" value="MFS"/>
    <property type="match status" value="1"/>
</dbReference>
<evidence type="ECO:0000256" key="8">
    <source>
        <dbReference type="SAM" id="Phobius"/>
    </source>
</evidence>
<evidence type="ECO:0000256" key="3">
    <source>
        <dbReference type="ARBA" id="ARBA00022448"/>
    </source>
</evidence>
<comment type="caution">
    <text evidence="10">The sequence shown here is derived from an EMBL/GenBank/DDBJ whole genome shotgun (WGS) entry which is preliminary data.</text>
</comment>
<evidence type="ECO:0000256" key="2">
    <source>
        <dbReference type="ARBA" id="ARBA00010992"/>
    </source>
</evidence>
<evidence type="ECO:0000313" key="11">
    <source>
        <dbReference type="Proteomes" id="UP001610335"/>
    </source>
</evidence>
<dbReference type="InterPro" id="IPR005828">
    <property type="entry name" value="MFS_sugar_transport-like"/>
</dbReference>
<dbReference type="PANTHER" id="PTHR48022">
    <property type="entry name" value="PLASTIDIC GLUCOSE TRANSPORTER 4"/>
    <property type="match status" value="1"/>
</dbReference>
<comment type="subcellular location">
    <subcellularLocation>
        <location evidence="1">Membrane</location>
        <topology evidence="1">Multi-pass membrane protein</topology>
    </subcellularLocation>
</comment>
<dbReference type="InterPro" id="IPR036259">
    <property type="entry name" value="MFS_trans_sf"/>
</dbReference>
<evidence type="ECO:0000313" key="10">
    <source>
        <dbReference type="EMBL" id="KAL2822355.1"/>
    </source>
</evidence>
<evidence type="ECO:0000256" key="6">
    <source>
        <dbReference type="ARBA" id="ARBA00023136"/>
    </source>
</evidence>
<evidence type="ECO:0000256" key="4">
    <source>
        <dbReference type="ARBA" id="ARBA00022692"/>
    </source>
</evidence>
<feature type="transmembrane region" description="Helical" evidence="8">
    <location>
        <begin position="102"/>
        <end position="123"/>
    </location>
</feature>
<gene>
    <name evidence="10" type="ORF">BDW59DRAFT_103249</name>
</gene>
<dbReference type="Proteomes" id="UP001610335">
    <property type="component" value="Unassembled WGS sequence"/>
</dbReference>
<dbReference type="InterPro" id="IPR020846">
    <property type="entry name" value="MFS_dom"/>
</dbReference>
<organism evidence="10 11">
    <name type="scientific">Aspergillus cavernicola</name>
    <dbReference type="NCBI Taxonomy" id="176166"/>
    <lineage>
        <taxon>Eukaryota</taxon>
        <taxon>Fungi</taxon>
        <taxon>Dikarya</taxon>
        <taxon>Ascomycota</taxon>
        <taxon>Pezizomycotina</taxon>
        <taxon>Eurotiomycetes</taxon>
        <taxon>Eurotiomycetidae</taxon>
        <taxon>Eurotiales</taxon>
        <taxon>Aspergillaceae</taxon>
        <taxon>Aspergillus</taxon>
        <taxon>Aspergillus subgen. Nidulantes</taxon>
    </lineage>
</organism>
<dbReference type="Pfam" id="PF00083">
    <property type="entry name" value="Sugar_tr"/>
    <property type="match status" value="1"/>
</dbReference>
<dbReference type="Gene3D" id="1.20.1250.20">
    <property type="entry name" value="MFS general substrate transporter like domains"/>
    <property type="match status" value="1"/>
</dbReference>
<name>A0ABR4I3M7_9EURO</name>
<evidence type="ECO:0000256" key="1">
    <source>
        <dbReference type="ARBA" id="ARBA00004141"/>
    </source>
</evidence>
<comment type="similarity">
    <text evidence="2 7">Belongs to the major facilitator superfamily. Sugar transporter (TC 2.A.1.1) family.</text>
</comment>
<feature type="transmembrane region" description="Helical" evidence="8">
    <location>
        <begin position="428"/>
        <end position="449"/>
    </location>
</feature>
<dbReference type="PANTHER" id="PTHR48022:SF43">
    <property type="entry name" value="QUINATE TRANSPORTER, PUTATIVE (AFU_ORTHOLOGUE AFUA_1G16230)-RELATED"/>
    <property type="match status" value="1"/>
</dbReference>
<feature type="transmembrane region" description="Helical" evidence="8">
    <location>
        <begin position="129"/>
        <end position="146"/>
    </location>
</feature>
<evidence type="ECO:0000259" key="9">
    <source>
        <dbReference type="PROSITE" id="PS50850"/>
    </source>
</evidence>
<evidence type="ECO:0000256" key="5">
    <source>
        <dbReference type="ARBA" id="ARBA00022989"/>
    </source>
</evidence>
<reference evidence="10 11" key="1">
    <citation type="submission" date="2024-07" db="EMBL/GenBank/DDBJ databases">
        <title>Section-level genome sequencing and comparative genomics of Aspergillus sections Usti and Cavernicolus.</title>
        <authorList>
            <consortium name="Lawrence Berkeley National Laboratory"/>
            <person name="Nybo J.L."/>
            <person name="Vesth T.C."/>
            <person name="Theobald S."/>
            <person name="Frisvad J.C."/>
            <person name="Larsen T.O."/>
            <person name="Kjaerboelling I."/>
            <person name="Rothschild-Mancinelli K."/>
            <person name="Lyhne E.K."/>
            <person name="Kogle M.E."/>
            <person name="Barry K."/>
            <person name="Clum A."/>
            <person name="Na H."/>
            <person name="Ledsgaard L."/>
            <person name="Lin J."/>
            <person name="Lipzen A."/>
            <person name="Kuo A."/>
            <person name="Riley R."/>
            <person name="Mondo S."/>
            <person name="LaButti K."/>
            <person name="Haridas S."/>
            <person name="Pangalinan J."/>
            <person name="Salamov A.A."/>
            <person name="Simmons B.A."/>
            <person name="Magnuson J.K."/>
            <person name="Chen J."/>
            <person name="Drula E."/>
            <person name="Henrissat B."/>
            <person name="Wiebenga A."/>
            <person name="Lubbers R.J."/>
            <person name="Gomes A.C."/>
            <person name="Makela M.R."/>
            <person name="Stajich J."/>
            <person name="Grigoriev I.V."/>
            <person name="Mortensen U.H."/>
            <person name="De vries R.P."/>
            <person name="Baker S.E."/>
            <person name="Andersen M.R."/>
        </authorList>
    </citation>
    <scope>NUCLEOTIDE SEQUENCE [LARGE SCALE GENOMIC DNA]</scope>
    <source>
        <strain evidence="10 11">CBS 600.67</strain>
    </source>
</reference>
<dbReference type="PROSITE" id="PS51257">
    <property type="entry name" value="PROKAR_LIPOPROTEIN"/>
    <property type="match status" value="1"/>
</dbReference>
<keyword evidence="6 8" id="KW-0472">Membrane</keyword>
<feature type="transmembrane region" description="Helical" evidence="8">
    <location>
        <begin position="286"/>
        <end position="308"/>
    </location>
</feature>
<dbReference type="InterPro" id="IPR050360">
    <property type="entry name" value="MFS_Sugar_Transporters"/>
</dbReference>
<proteinExistence type="inferred from homology"/>
<evidence type="ECO:0000256" key="7">
    <source>
        <dbReference type="RuleBase" id="RU003346"/>
    </source>
</evidence>
<keyword evidence="11" id="KW-1185">Reference proteome</keyword>
<feature type="transmembrane region" description="Helical" evidence="8">
    <location>
        <begin position="158"/>
        <end position="180"/>
    </location>
</feature>
<feature type="transmembrane region" description="Helical" evidence="8">
    <location>
        <begin position="328"/>
        <end position="349"/>
    </location>
</feature>
<protein>
    <submittedName>
        <fullName evidence="10">General substrate transporter</fullName>
    </submittedName>
</protein>
<dbReference type="NCBIfam" id="TIGR00879">
    <property type="entry name" value="SP"/>
    <property type="match status" value="1"/>
</dbReference>
<feature type="transmembrane region" description="Helical" evidence="8">
    <location>
        <begin position="461"/>
        <end position="480"/>
    </location>
</feature>
<sequence>MRRSVLDKLRWSTRPFYAFVVLTIACGSIPKGYDEGGYSASVRLDSFKTDFNLLSSNWTQNRTELANRTANITSFNVLGAALGALISLDLNDRLGRLRSWRLACVVWASGTFIQAFSSGIYGLLLFARIWGGLGAGALTVVTPLYLSEIAPARTRGLVVSIYMVVLLAVLALGFFINYAASIHMPPTPTQYRLVQSIPLIPVGAAFIASFALPETPRYLVSQHRDDEGRNVLSRLRGKDISSPEIEDEFRLMTIQSRLKEAETPISTSNWTAFKETQSNSNYRQRFWLLMAMQTIAQWTGGNGITYYVSSIFEAAGVTGNATSLVSSGAYGIVKLVFTMAFTWGLIDYLGRRRCALLGLSLQLAAHIYLASYMGVLRPSSSSNETTNKPASDAAIASIFIYAVGWSIGLCTIPYLYGTEIFPTRIRNVSYAVSMSAHWFFQFAVVRVTPNMFVSLHTWGAYLFWAIICFIGLIVLGVWMPETKGVAIEQMGELFEGPWYFRWRARIQPKEGDS</sequence>
<keyword evidence="4 8" id="KW-0812">Transmembrane</keyword>
<accession>A0ABR4I3M7</accession>